<name>A0A9W7HX07_HIBTR</name>
<evidence type="ECO:0000313" key="3">
    <source>
        <dbReference type="Proteomes" id="UP001165190"/>
    </source>
</evidence>
<dbReference type="OrthoDB" id="8062037at2759"/>
<evidence type="ECO:0000313" key="2">
    <source>
        <dbReference type="EMBL" id="GMI84248.1"/>
    </source>
</evidence>
<comment type="caution">
    <text evidence="2">The sequence shown here is derived from an EMBL/GenBank/DDBJ whole genome shotgun (WGS) entry which is preliminary data.</text>
</comment>
<gene>
    <name evidence="2" type="ORF">HRI_002094100</name>
</gene>
<feature type="region of interest" description="Disordered" evidence="1">
    <location>
        <begin position="65"/>
        <end position="97"/>
    </location>
</feature>
<accession>A0A9W7HX07</accession>
<dbReference type="AlphaFoldDB" id="A0A9W7HX07"/>
<dbReference type="EMBL" id="BSYR01000020">
    <property type="protein sequence ID" value="GMI84248.1"/>
    <property type="molecule type" value="Genomic_DNA"/>
</dbReference>
<proteinExistence type="predicted"/>
<protein>
    <submittedName>
        <fullName evidence="2">Uncharacterized protein</fullName>
    </submittedName>
</protein>
<keyword evidence="3" id="KW-1185">Reference proteome</keyword>
<evidence type="ECO:0000256" key="1">
    <source>
        <dbReference type="SAM" id="MobiDB-lite"/>
    </source>
</evidence>
<organism evidence="2 3">
    <name type="scientific">Hibiscus trionum</name>
    <name type="common">Flower of an hour</name>
    <dbReference type="NCBI Taxonomy" id="183268"/>
    <lineage>
        <taxon>Eukaryota</taxon>
        <taxon>Viridiplantae</taxon>
        <taxon>Streptophyta</taxon>
        <taxon>Embryophyta</taxon>
        <taxon>Tracheophyta</taxon>
        <taxon>Spermatophyta</taxon>
        <taxon>Magnoliopsida</taxon>
        <taxon>eudicotyledons</taxon>
        <taxon>Gunneridae</taxon>
        <taxon>Pentapetalae</taxon>
        <taxon>rosids</taxon>
        <taxon>malvids</taxon>
        <taxon>Malvales</taxon>
        <taxon>Malvaceae</taxon>
        <taxon>Malvoideae</taxon>
        <taxon>Hibiscus</taxon>
    </lineage>
</organism>
<reference evidence="2" key="1">
    <citation type="submission" date="2023-05" db="EMBL/GenBank/DDBJ databases">
        <title>Genome and transcriptome analyses reveal genes involved in the formation of fine ridges on petal epidermal cells in Hibiscus trionum.</title>
        <authorList>
            <person name="Koshimizu S."/>
            <person name="Masuda S."/>
            <person name="Ishii T."/>
            <person name="Shirasu K."/>
            <person name="Hoshino A."/>
            <person name="Arita M."/>
        </authorList>
    </citation>
    <scope>NUCLEOTIDE SEQUENCE</scope>
    <source>
        <strain evidence="2">Hamamatsu line</strain>
    </source>
</reference>
<sequence length="130" mass="14759">MAGMLAGVECARRRRLHQSGASPDSALAFTRKPSFCLYTPNNETRVFSQKRMLIQADEDQKLGEVAREAKGRLDERLRSQRKSEPKRRNSQEKSKGVDGKCLIRSCIREVFGSKKMSVWFVRHASIGFIG</sequence>
<dbReference type="Proteomes" id="UP001165190">
    <property type="component" value="Unassembled WGS sequence"/>
</dbReference>